<feature type="region of interest" description="Disordered" evidence="7">
    <location>
        <begin position="35"/>
        <end position="140"/>
    </location>
</feature>
<feature type="coiled-coil region" evidence="6">
    <location>
        <begin position="2107"/>
        <end position="2231"/>
    </location>
</feature>
<feature type="compositionally biased region" description="Basic and acidic residues" evidence="7">
    <location>
        <begin position="65"/>
        <end position="75"/>
    </location>
</feature>
<organism evidence="9 10">
    <name type="scientific">Chilo suppressalis</name>
    <name type="common">Asiatic rice borer moth</name>
    <dbReference type="NCBI Taxonomy" id="168631"/>
    <lineage>
        <taxon>Eukaryota</taxon>
        <taxon>Metazoa</taxon>
        <taxon>Ecdysozoa</taxon>
        <taxon>Arthropoda</taxon>
        <taxon>Hexapoda</taxon>
        <taxon>Insecta</taxon>
        <taxon>Pterygota</taxon>
        <taxon>Neoptera</taxon>
        <taxon>Endopterygota</taxon>
        <taxon>Lepidoptera</taxon>
        <taxon>Glossata</taxon>
        <taxon>Ditrysia</taxon>
        <taxon>Pyraloidea</taxon>
        <taxon>Crambidae</taxon>
        <taxon>Crambinae</taxon>
        <taxon>Chilo</taxon>
    </lineage>
</organism>
<feature type="compositionally biased region" description="Basic and acidic residues" evidence="7">
    <location>
        <begin position="2088"/>
        <end position="2102"/>
    </location>
</feature>
<feature type="region of interest" description="Disordered" evidence="7">
    <location>
        <begin position="2076"/>
        <end position="2102"/>
    </location>
</feature>
<feature type="region of interest" description="Disordered" evidence="7">
    <location>
        <begin position="210"/>
        <end position="233"/>
    </location>
</feature>
<keyword evidence="10" id="KW-1185">Reference proteome</keyword>
<evidence type="ECO:0000256" key="6">
    <source>
        <dbReference type="SAM" id="Coils"/>
    </source>
</evidence>
<evidence type="ECO:0000256" key="4">
    <source>
        <dbReference type="ARBA" id="ARBA00023054"/>
    </source>
</evidence>
<comment type="subcellular location">
    <subcellularLocation>
        <location evidence="1">Cytoplasm</location>
        <location evidence="1">Cytoskeleton</location>
        <location evidence="1">Microtubule organizing center</location>
        <location evidence="1">Centrosome</location>
    </subcellularLocation>
</comment>
<protein>
    <recommendedName>
        <fullName evidence="8">Pericentrin/AKAP-450 centrosomal targeting domain-containing protein</fullName>
    </recommendedName>
</protein>
<feature type="compositionally biased region" description="Polar residues" evidence="7">
    <location>
        <begin position="1"/>
        <end position="14"/>
    </location>
</feature>
<feature type="region of interest" description="Disordered" evidence="7">
    <location>
        <begin position="2289"/>
        <end position="2309"/>
    </location>
</feature>
<feature type="region of interest" description="Disordered" evidence="7">
    <location>
        <begin position="171"/>
        <end position="191"/>
    </location>
</feature>
<feature type="coiled-coil region" evidence="6">
    <location>
        <begin position="2510"/>
        <end position="2565"/>
    </location>
</feature>
<sequence length="2755" mass="313989">MDDPQNDLSQTNEVKNVLPDVVHSQQIPTVAVVNTETELAEHDAGAGAESSSIYNAETTSETESISEHLPFKVEESLSETDNIDDPNKSEPLLKAETEQEKVTVQNSSNIPVIQTPNSDSPSLQDPNKQSTSWPLDGNAVSDIHHLSEESPVNLAISSDYSREVCSNENVSLPLPDTPKSEGRGSCASPLSDKYVDSLNDSIHKSLESDYDKSLGQVSDSNKEDFPDGGSSGSEEIIKLDIRGQGAPKFSLPTAKIIFGPPPQGSTILDPNIDPIPVFPNLLSPFLVGAGDTVKVEEIFDFTKEQFKEPSSEKSLELSLDKSIEISLEKNLSTDKTEQQDLLVEEMIVEEIIERGDEKHDEPSLTNQPKSFAPEETMSLSTMTTDYKTICEEFHAKLVHFEDAIMQRNEQIQELTLSLQRTARERDNLKAENEHLSSEVLQLQHTVGERSSSEHDTVKAQLSDFVKYQSMVKDDSTKFYSALMSGGSSLQSSNGEKDMDHEEITVNYSKSDLKSSSSSDEFQTGFENKLSIIISKFEDCIEENLRNKLRESIIQVLCDEISKMRIDSDTEIKDLETQMRQEKQTYTMETRKLRELLASVKAGTADIDALREELCIKHEKEMENLRTYFEKKCTDMERSYSEEVWRGRCRSSYGSEWSLEDGAGDHASRHTRRARSAELPSLTAALDVGGSDQGGKASCRKHELMLDELRAEHAATLATLQDQITQLKAHIQTSENTEANVSLYQQDIDLELEKDARHQNKLDQVRQEVIQQLQEQIQVLLSDPDAEVSSWPVELVALRDKIHGDARLQQEKELSSLRDELSEDKWRQRRNLSFDQNRHLEEVTKERDDLKRVAVGLHRVVGQLVAYCARAEDELNRTVLANLLARLLPEHEQSFVLDVSRASSPDASQELNTSAVSRRVHFAPELEFLGVESGAEADAYAEADEASVLLFLQQQRDLSADIKLQLERSLRRLRHEATSLLDLSAKLATKRHDANMLESSQVQITDLVEDLDSKHRSCDNCELHRKNMEEAMAECLQRENLLRSELETAMIRIAHLMTTDRMNSGDVIAEGYGTGCTPSVGRTVTRGTMSLEGTVSPRDQVAALTADLDALQRDRDDLCQQLEAANRQLRSTRQFVEEQANEREHERDEFARALADLRDDNARLTARLHNNARILNEMHRLHLSQCNCRDYELTVEQLETQTREMNQIIADLESRRASSDEELKARDEKITILRDVIANLESQLEQKATHEKEIVQQLELMRQTIDERDGKMRSLLGELEALRSEKAELTQVSCVNCTQEEEKHNDLLDQVKEQCQWLEQHIHCRTQRLERLHDECEAATSEPSEDVSLRDQKGPGQTQSPGSTESPRPPRLVELLGIWECLQTHYRAEEAALKRIHDLEMQRAHLKDVAQEVRAERDVLQARMSEQALKISSLSARLQQHRNDADARAHHAASQLSVRLHDACAEVEKLKEDLESKDKQLLRLKQSLEEKDKLNEQHQSLYGNSCNPKDKVVILERELSAAQSRIAQLESLAKGLEADKDALNATLRDLQRALAEKEEQLQELLALKLDDDNQREDRSENAEGKVSARTLSDIVSISEFDEQDLQMRRAELRTHNLSLTGVPHPHTREKLQRTLPPDMSSLHIEYIDHSDLLPSCTPRADSLPAHLTSTQNKDALKQYKRNVNETTLFSVDKMDATKHNIPDNCSMYPNRDVSDSKNVSVEPKVIDFSVEPSQDNRTRDEEFTSLRELGITLDIKQENFPDILTQLKHEIKKSRSELENCKSELKNAEEQLCEFPALKEEVEELKNLLENTMATMETDKKFYENQLENFTSNKKLLEQRTSELTQEVNDKSKDLHLLKEDILRRENMILELAKEKRNLTNKLAELEVKIDELQSRNKTLENSESEKRQMREKLQELGRLEQLVSEKNHQIDSLNQHLDRLDDLQRRLDDKTEELDNLKESFEEKSNELFQLQDTVEALNRDVARLNEANKELNTNNKELKLKLSKLEKEQENASLKLQSSESEVERLNSLNGELTSKIDELKLLNDKLKDKETEIEILNEDIKAFHEEIASLKEQLKMVSRSPSPRSKGGEDKRSTETRAGADMKQLMKIRKQISLMQHELDFHKKELNDKAFELAKAKLEVTELRNNCSQAQKICTDKEAEVATMQAEIVAVTMQREQLKQQLEALNHKIREESNMSELKEKLRGKVERCRELEAELQDTKDLVERLRSAEAPVTDRALVVSGSRSPTAELERALRDQLNYSHELDDDIMEQILSASSDEREDIPRLALNSSKSSSPAHSSSSERVRRLRHDNEQLQLQLNHLQLRLADKDALIAELNRIRDKLTNEWQTSQLRYETERDNAARLQLLLAAHKDTADTLQNQDSSMIQMLKQRLESGMASELELQQQLHHARNHLAQLQRDLHHTTGDESLKTQLHHELENSERLRSEISVLKCKLEVERTRAQDADAALQHARARHQRAQQNAKHNADTWQQHLADANRLKHEAGVELLRAKELLNIQSETITELEKKLNLAAKQRSYGGDTLTEMERQRSEMAREIATLRKSLADAASNPQPDRDQAVRYLHGRCLRLESCRKALVWQKRYLQRVLAGYHALERQLAATPRQPATPHQPATPRAARFKCVALAVVVVLRMGFLVRRRHQMRAISARCILREHNSSDVGPSPAMSRDARLRDLRVPMPMPMPASPLISDFVRRSPYNISSPREEPFLLSSPRGETASLCKLQLVGRGLARDLP</sequence>
<feature type="coiled-coil region" evidence="6">
    <location>
        <begin position="571"/>
        <end position="612"/>
    </location>
</feature>
<feature type="coiled-coil region" evidence="6">
    <location>
        <begin position="411"/>
        <end position="445"/>
    </location>
</feature>
<evidence type="ECO:0000313" key="9">
    <source>
        <dbReference type="EMBL" id="CAH0401066.1"/>
    </source>
</evidence>
<dbReference type="PANTHER" id="PTHR44981:SF2">
    <property type="entry name" value="PERICENTRIN-LIKE PROTEIN, ISOFORM F"/>
    <property type="match status" value="1"/>
</dbReference>
<dbReference type="InterPro" id="IPR019528">
    <property type="entry name" value="PACT_domain"/>
</dbReference>
<evidence type="ECO:0000256" key="5">
    <source>
        <dbReference type="ARBA" id="ARBA00023212"/>
    </source>
</evidence>
<feature type="region of interest" description="Disordered" evidence="7">
    <location>
        <begin position="1336"/>
        <end position="1369"/>
    </location>
</feature>
<dbReference type="Pfam" id="PF10495">
    <property type="entry name" value="PACT_coil_coil"/>
    <property type="match status" value="1"/>
</dbReference>
<evidence type="ECO:0000313" key="10">
    <source>
        <dbReference type="Proteomes" id="UP001153292"/>
    </source>
</evidence>
<evidence type="ECO:0000259" key="8">
    <source>
        <dbReference type="Pfam" id="PF10495"/>
    </source>
</evidence>
<keyword evidence="3" id="KW-0597">Phosphoprotein</keyword>
<accession>A0ABN8B4T2</accession>
<keyword evidence="4 6" id="KW-0175">Coiled coil</keyword>
<feature type="coiled-coil region" evidence="6">
    <location>
        <begin position="1100"/>
        <end position="1291"/>
    </location>
</feature>
<dbReference type="InterPro" id="IPR028745">
    <property type="entry name" value="AKAP9/Pericentrin"/>
</dbReference>
<feature type="coiled-coil region" evidence="6">
    <location>
        <begin position="1395"/>
        <end position="1422"/>
    </location>
</feature>
<feature type="compositionally biased region" description="Low complexity" evidence="7">
    <location>
        <begin position="2292"/>
        <end position="2302"/>
    </location>
</feature>
<keyword evidence="2" id="KW-0963">Cytoplasm</keyword>
<feature type="region of interest" description="Disordered" evidence="7">
    <location>
        <begin position="1"/>
        <end position="20"/>
    </location>
</feature>
<feature type="compositionally biased region" description="Polar residues" evidence="7">
    <location>
        <begin position="102"/>
        <end position="133"/>
    </location>
</feature>
<evidence type="ECO:0000256" key="1">
    <source>
        <dbReference type="ARBA" id="ARBA00004300"/>
    </source>
</evidence>
<dbReference type="PANTHER" id="PTHR44981">
    <property type="entry name" value="PERICENTRIN-LIKE PROTEIN, ISOFORM F"/>
    <property type="match status" value="1"/>
</dbReference>
<feature type="compositionally biased region" description="Basic and acidic residues" evidence="7">
    <location>
        <begin position="85"/>
        <end position="101"/>
    </location>
</feature>
<feature type="compositionally biased region" description="Polar residues" evidence="7">
    <location>
        <begin position="1354"/>
        <end position="1365"/>
    </location>
</feature>
<evidence type="ECO:0000256" key="7">
    <source>
        <dbReference type="SAM" id="MobiDB-lite"/>
    </source>
</evidence>
<dbReference type="Proteomes" id="UP001153292">
    <property type="component" value="Chromosome 18"/>
</dbReference>
<gene>
    <name evidence="9" type="ORF">CHILSU_LOCUS4280</name>
</gene>
<proteinExistence type="predicted"/>
<evidence type="ECO:0000256" key="3">
    <source>
        <dbReference type="ARBA" id="ARBA00022553"/>
    </source>
</evidence>
<keyword evidence="5" id="KW-0206">Cytoskeleton</keyword>
<feature type="coiled-coil region" evidence="6">
    <location>
        <begin position="1452"/>
        <end position="1573"/>
    </location>
</feature>
<evidence type="ECO:0000256" key="2">
    <source>
        <dbReference type="ARBA" id="ARBA00022490"/>
    </source>
</evidence>
<feature type="domain" description="Pericentrin/AKAP-450 centrosomal targeting" evidence="8">
    <location>
        <begin position="2587"/>
        <end position="2658"/>
    </location>
</feature>
<dbReference type="EMBL" id="OU963911">
    <property type="protein sequence ID" value="CAH0401066.1"/>
    <property type="molecule type" value="Genomic_DNA"/>
</dbReference>
<reference evidence="9" key="1">
    <citation type="submission" date="2021-12" db="EMBL/GenBank/DDBJ databases">
        <authorList>
            <person name="King R."/>
        </authorList>
    </citation>
    <scope>NUCLEOTIDE SEQUENCE</scope>
</reference>
<name>A0ABN8B4T2_CHISP</name>